<feature type="transmembrane region" description="Helical" evidence="1">
    <location>
        <begin position="55"/>
        <end position="74"/>
    </location>
</feature>
<name>A0ABU0IJQ8_9HYPH</name>
<dbReference type="EMBL" id="JAUSWH010000019">
    <property type="protein sequence ID" value="MDQ0457868.1"/>
    <property type="molecule type" value="Genomic_DNA"/>
</dbReference>
<accession>A0ABU0IJQ8</accession>
<organism evidence="2 3">
    <name type="scientific">Rhizobium paknamense</name>
    <dbReference type="NCBI Taxonomy" id="1206817"/>
    <lineage>
        <taxon>Bacteria</taxon>
        <taxon>Pseudomonadati</taxon>
        <taxon>Pseudomonadota</taxon>
        <taxon>Alphaproteobacteria</taxon>
        <taxon>Hyphomicrobiales</taxon>
        <taxon>Rhizobiaceae</taxon>
        <taxon>Rhizobium/Agrobacterium group</taxon>
        <taxon>Rhizobium</taxon>
    </lineage>
</organism>
<evidence type="ECO:0000313" key="2">
    <source>
        <dbReference type="EMBL" id="MDQ0457868.1"/>
    </source>
</evidence>
<dbReference type="InterPro" id="IPR046513">
    <property type="entry name" value="DUF6691"/>
</dbReference>
<dbReference type="Proteomes" id="UP001235269">
    <property type="component" value="Unassembled WGS sequence"/>
</dbReference>
<gene>
    <name evidence="2" type="ORF">QO005_004226</name>
</gene>
<feature type="transmembrane region" description="Helical" evidence="1">
    <location>
        <begin position="21"/>
        <end position="40"/>
    </location>
</feature>
<keyword evidence="1" id="KW-0472">Membrane</keyword>
<sequence length="154" mass="16352">MSLQTTISAARNRQASPTETIAALGCGLLFGMGLAVSGMIDPAKVLGFLDVAGNWDPALAFVMGGALIPSFLAYRIQNQRSRPMLTQQFHVPQGRTIDRRLIGGAILFGLGWGLVGLCPGPAIAALITGKWEILLFCAAMLAGMRLFRLLPQKG</sequence>
<feature type="transmembrane region" description="Helical" evidence="1">
    <location>
        <begin position="133"/>
        <end position="150"/>
    </location>
</feature>
<feature type="transmembrane region" description="Helical" evidence="1">
    <location>
        <begin position="105"/>
        <end position="127"/>
    </location>
</feature>
<dbReference type="RefSeq" id="WP_307159972.1">
    <property type="nucleotide sequence ID" value="NZ_JAUSWH010000019.1"/>
</dbReference>
<evidence type="ECO:0000313" key="3">
    <source>
        <dbReference type="Proteomes" id="UP001235269"/>
    </source>
</evidence>
<keyword evidence="3" id="KW-1185">Reference proteome</keyword>
<reference evidence="2 3" key="1">
    <citation type="submission" date="2023-07" db="EMBL/GenBank/DDBJ databases">
        <title>Genomic Encyclopedia of Type Strains, Phase IV (KMG-IV): sequencing the most valuable type-strain genomes for metagenomic binning, comparative biology and taxonomic classification.</title>
        <authorList>
            <person name="Goeker M."/>
        </authorList>
    </citation>
    <scope>NUCLEOTIDE SEQUENCE [LARGE SCALE GENOMIC DNA]</scope>
    <source>
        <strain evidence="2 3">DSM 100301</strain>
    </source>
</reference>
<proteinExistence type="predicted"/>
<comment type="caution">
    <text evidence="2">The sequence shown here is derived from an EMBL/GenBank/DDBJ whole genome shotgun (WGS) entry which is preliminary data.</text>
</comment>
<keyword evidence="1" id="KW-1133">Transmembrane helix</keyword>
<keyword evidence="1" id="KW-0812">Transmembrane</keyword>
<evidence type="ECO:0000256" key="1">
    <source>
        <dbReference type="SAM" id="Phobius"/>
    </source>
</evidence>
<dbReference type="Pfam" id="PF20398">
    <property type="entry name" value="DUF6691"/>
    <property type="match status" value="1"/>
</dbReference>
<protein>
    <submittedName>
        <fullName evidence="2">Membrane protein YedE/YeeE</fullName>
    </submittedName>
</protein>